<name>A0A0C4YUY1_9BURK</name>
<accession>A0A0C4YUY1</accession>
<dbReference type="EMBL" id="CP010537">
    <property type="protein sequence ID" value="AJG24401.1"/>
    <property type="molecule type" value="Genomic_DNA"/>
</dbReference>
<protein>
    <submittedName>
        <fullName evidence="1">Uncharacterized protein</fullName>
    </submittedName>
</protein>
<reference evidence="1 2" key="1">
    <citation type="journal article" date="2015" name="Genome Announc.">
        <title>Complete Genome Sequence of Cupriavidus basilensis 4G11, Isolated from the Oak Ridge Field Research Center Site.</title>
        <authorList>
            <person name="Ray J."/>
            <person name="Waters R.J."/>
            <person name="Skerker J.M."/>
            <person name="Kuehl J.V."/>
            <person name="Price M.N."/>
            <person name="Huang J."/>
            <person name="Chakraborty R."/>
            <person name="Arkin A.P."/>
            <person name="Deutschbauer A."/>
        </authorList>
    </citation>
    <scope>NUCLEOTIDE SEQUENCE [LARGE SCALE GENOMIC DNA]</scope>
    <source>
        <strain evidence="1">4G11</strain>
    </source>
</reference>
<sequence length="67" mass="7150">MSVVPRCSRTSIHPQKPCLADTAQRERRNHVKPGKQEAMQAASSVPRCAKVYQSGTACGALAQGIDA</sequence>
<dbReference type="KEGG" id="cbw:RR42_s2820"/>
<gene>
    <name evidence="1" type="ORF">RR42_s2820</name>
</gene>
<proteinExistence type="predicted"/>
<dbReference type="Proteomes" id="UP000031843">
    <property type="component" value="Chromosome secondary"/>
</dbReference>
<organism evidence="1 2">
    <name type="scientific">Cupriavidus basilensis</name>
    <dbReference type="NCBI Taxonomy" id="68895"/>
    <lineage>
        <taxon>Bacteria</taxon>
        <taxon>Pseudomonadati</taxon>
        <taxon>Pseudomonadota</taxon>
        <taxon>Betaproteobacteria</taxon>
        <taxon>Burkholderiales</taxon>
        <taxon>Burkholderiaceae</taxon>
        <taxon>Cupriavidus</taxon>
    </lineage>
</organism>
<evidence type="ECO:0000313" key="2">
    <source>
        <dbReference type="Proteomes" id="UP000031843"/>
    </source>
</evidence>
<evidence type="ECO:0000313" key="1">
    <source>
        <dbReference type="EMBL" id="AJG24401.1"/>
    </source>
</evidence>
<dbReference type="AlphaFoldDB" id="A0A0C4YUY1"/>
<keyword evidence="2" id="KW-1185">Reference proteome</keyword>